<evidence type="ECO:0000256" key="1">
    <source>
        <dbReference type="ARBA" id="ARBA00022801"/>
    </source>
</evidence>
<evidence type="ECO:0000259" key="3">
    <source>
        <dbReference type="Pfam" id="PF21467"/>
    </source>
</evidence>
<keyword evidence="5" id="KW-1185">Reference proteome</keyword>
<dbReference type="Pfam" id="PF21467">
    <property type="entry name" value="BetaGal_gal-bd"/>
    <property type="match status" value="1"/>
</dbReference>
<dbReference type="InterPro" id="IPR008979">
    <property type="entry name" value="Galactose-bd-like_sf"/>
</dbReference>
<dbReference type="EMBL" id="CALNXI010006160">
    <property type="protein sequence ID" value="CAH3198926.1"/>
    <property type="molecule type" value="Genomic_DNA"/>
</dbReference>
<gene>
    <name evidence="4" type="ORF">PEVE_00037489</name>
</gene>
<dbReference type="InterPro" id="IPR048913">
    <property type="entry name" value="BetaGal_gal-bd"/>
</dbReference>
<accession>A0ABN8T3R4</accession>
<sequence>MNTQRKGILGDVFVDGKKQSGWNIYPMEFKRDFFSKLSDFPSSWKKVTEWNKPYPPTLYRGTFDIKGEIKDTFLHMKDWTKGVAFINGHNLGRYWELGPQETLYLPAPWLRRGNNELLVFELEKCKVPEVPFSLEPKIKGETVDVE</sequence>
<keyword evidence="1" id="KW-0378">Hydrolase</keyword>
<dbReference type="InterPro" id="IPR001944">
    <property type="entry name" value="Glycoside_Hdrlase_35"/>
</dbReference>
<dbReference type="PANTHER" id="PTHR23421">
    <property type="entry name" value="BETA-GALACTOSIDASE RELATED"/>
    <property type="match status" value="1"/>
</dbReference>
<feature type="domain" description="Beta-galactosidase galactose-binding" evidence="3">
    <location>
        <begin position="56"/>
        <end position="115"/>
    </location>
</feature>
<evidence type="ECO:0000313" key="4">
    <source>
        <dbReference type="EMBL" id="CAH3198926.1"/>
    </source>
</evidence>
<reference evidence="4 5" key="1">
    <citation type="submission" date="2022-05" db="EMBL/GenBank/DDBJ databases">
        <authorList>
            <consortium name="Genoscope - CEA"/>
            <person name="William W."/>
        </authorList>
    </citation>
    <scope>NUCLEOTIDE SEQUENCE [LARGE SCALE GENOMIC DNA]</scope>
</reference>
<dbReference type="SUPFAM" id="SSF49785">
    <property type="entry name" value="Galactose-binding domain-like"/>
    <property type="match status" value="1"/>
</dbReference>
<dbReference type="Proteomes" id="UP001159427">
    <property type="component" value="Unassembled WGS sequence"/>
</dbReference>
<comment type="caution">
    <text evidence="4">The sequence shown here is derived from an EMBL/GenBank/DDBJ whole genome shotgun (WGS) entry which is preliminary data.</text>
</comment>
<organism evidence="4 5">
    <name type="scientific">Porites evermanni</name>
    <dbReference type="NCBI Taxonomy" id="104178"/>
    <lineage>
        <taxon>Eukaryota</taxon>
        <taxon>Metazoa</taxon>
        <taxon>Cnidaria</taxon>
        <taxon>Anthozoa</taxon>
        <taxon>Hexacorallia</taxon>
        <taxon>Scleractinia</taxon>
        <taxon>Fungiina</taxon>
        <taxon>Poritidae</taxon>
        <taxon>Porites</taxon>
    </lineage>
</organism>
<evidence type="ECO:0000313" key="5">
    <source>
        <dbReference type="Proteomes" id="UP001159427"/>
    </source>
</evidence>
<keyword evidence="2" id="KW-0326">Glycosidase</keyword>
<protein>
    <recommendedName>
        <fullName evidence="3">Beta-galactosidase galactose-binding domain-containing protein</fullName>
    </recommendedName>
</protein>
<evidence type="ECO:0000256" key="2">
    <source>
        <dbReference type="ARBA" id="ARBA00023295"/>
    </source>
</evidence>
<proteinExistence type="predicted"/>
<dbReference type="Gene3D" id="2.60.120.260">
    <property type="entry name" value="Galactose-binding domain-like"/>
    <property type="match status" value="1"/>
</dbReference>
<name>A0ABN8T3R4_9CNID</name>